<reference evidence="3" key="2">
    <citation type="journal article" date="2021" name="Genome Biol. Evol.">
        <title>Developing a high-quality reference genome for a parasitic bivalve with doubly uniparental inheritance (Bivalvia: Unionida).</title>
        <authorList>
            <person name="Smith C.H."/>
        </authorList>
    </citation>
    <scope>NUCLEOTIDE SEQUENCE</scope>
    <source>
        <strain evidence="3">CHS0354</strain>
        <tissue evidence="3">Mantle</tissue>
    </source>
</reference>
<keyword evidence="2" id="KW-0812">Transmembrane</keyword>
<reference evidence="3" key="3">
    <citation type="submission" date="2023-05" db="EMBL/GenBank/DDBJ databases">
        <authorList>
            <person name="Smith C.H."/>
        </authorList>
    </citation>
    <scope>NUCLEOTIDE SEQUENCE</scope>
    <source>
        <strain evidence="3">CHS0354</strain>
        <tissue evidence="3">Mantle</tissue>
    </source>
</reference>
<feature type="region of interest" description="Disordered" evidence="1">
    <location>
        <begin position="285"/>
        <end position="304"/>
    </location>
</feature>
<organism evidence="3 4">
    <name type="scientific">Potamilus streckersoni</name>
    <dbReference type="NCBI Taxonomy" id="2493646"/>
    <lineage>
        <taxon>Eukaryota</taxon>
        <taxon>Metazoa</taxon>
        <taxon>Spiralia</taxon>
        <taxon>Lophotrochozoa</taxon>
        <taxon>Mollusca</taxon>
        <taxon>Bivalvia</taxon>
        <taxon>Autobranchia</taxon>
        <taxon>Heteroconchia</taxon>
        <taxon>Palaeoheterodonta</taxon>
        <taxon>Unionida</taxon>
        <taxon>Unionoidea</taxon>
        <taxon>Unionidae</taxon>
        <taxon>Ambleminae</taxon>
        <taxon>Lampsilini</taxon>
        <taxon>Potamilus</taxon>
    </lineage>
</organism>
<feature type="transmembrane region" description="Helical" evidence="2">
    <location>
        <begin position="201"/>
        <end position="222"/>
    </location>
</feature>
<dbReference type="Pfam" id="PF14808">
    <property type="entry name" value="TMEM164"/>
    <property type="match status" value="1"/>
</dbReference>
<feature type="transmembrane region" description="Helical" evidence="2">
    <location>
        <begin position="168"/>
        <end position="189"/>
    </location>
</feature>
<feature type="transmembrane region" description="Helical" evidence="2">
    <location>
        <begin position="49"/>
        <end position="68"/>
    </location>
</feature>
<dbReference type="InterPro" id="IPR026508">
    <property type="entry name" value="TMEM164"/>
</dbReference>
<feature type="compositionally biased region" description="Basic and acidic residues" evidence="1">
    <location>
        <begin position="290"/>
        <end position="300"/>
    </location>
</feature>
<evidence type="ECO:0000313" key="3">
    <source>
        <dbReference type="EMBL" id="KAK3609705.1"/>
    </source>
</evidence>
<accession>A0AAE0WDT6</accession>
<evidence type="ECO:0000256" key="2">
    <source>
        <dbReference type="SAM" id="Phobius"/>
    </source>
</evidence>
<evidence type="ECO:0000313" key="4">
    <source>
        <dbReference type="Proteomes" id="UP001195483"/>
    </source>
</evidence>
<name>A0AAE0WDT6_9BIVA</name>
<proteinExistence type="predicted"/>
<dbReference type="PANTHER" id="PTHR20948:SF2">
    <property type="entry name" value="TRANSMEMBRANE PROTEIN 164"/>
    <property type="match status" value="1"/>
</dbReference>
<gene>
    <name evidence="3" type="ORF">CHS0354_011392</name>
</gene>
<keyword evidence="4" id="KW-1185">Reference proteome</keyword>
<feature type="transmembrane region" description="Helical" evidence="2">
    <location>
        <begin position="139"/>
        <end position="156"/>
    </location>
</feature>
<protein>
    <recommendedName>
        <fullName evidence="5">Transmembrane protein 164</fullName>
    </recommendedName>
</protein>
<dbReference type="EMBL" id="JAEAOA010000707">
    <property type="protein sequence ID" value="KAK3609705.1"/>
    <property type="molecule type" value="Genomic_DNA"/>
</dbReference>
<dbReference type="Proteomes" id="UP001195483">
    <property type="component" value="Unassembled WGS sequence"/>
</dbReference>
<evidence type="ECO:0000256" key="1">
    <source>
        <dbReference type="SAM" id="MobiDB-lite"/>
    </source>
</evidence>
<reference evidence="3" key="1">
    <citation type="journal article" date="2021" name="Genome Biol. Evol.">
        <title>A High-Quality Reference Genome for a Parasitic Bivalve with Doubly Uniparental Inheritance (Bivalvia: Unionida).</title>
        <authorList>
            <person name="Smith C.H."/>
        </authorList>
    </citation>
    <scope>NUCLEOTIDE SEQUENCE</scope>
    <source>
        <strain evidence="3">CHS0354</strain>
    </source>
</reference>
<dbReference type="AlphaFoldDB" id="A0AAE0WDT6"/>
<sequence length="370" mass="41559">MLGTMTAGAKSWIYLFEWAYSGVNFSLAGNGGSECVDFLPMGQRIAESILASVFSILCIIFALCKITLPAKIPSVERSDFCGKRILLVVMCLTFGIELGFKFATRQFIYIMNPCHITTMVQIYLLAAPPSKFLTALFRLHLHMLSGAPIAILFPVINTRLLPFETEVYYLQHLLMMVIPFYLIKIGGVYTAEPLWDLSWSILSIGCLYLYHFMPMQYLAVLTRVNLNNMLCPAVSDPFYGPYYRLFAIVHQMLALPVLGKIIVFISQTAGIKPDNHVNEIQAFKGSNQTQKEDKPAHESRGGSFIGEADKSLQFIGKDDRLLNGVRERKITREELSKASLENEENGNIPNEKESVMETMCNINNGHLKGM</sequence>
<evidence type="ECO:0008006" key="5">
    <source>
        <dbReference type="Google" id="ProtNLM"/>
    </source>
</evidence>
<feature type="transmembrane region" description="Helical" evidence="2">
    <location>
        <begin position="106"/>
        <end position="127"/>
    </location>
</feature>
<feature type="transmembrane region" description="Helical" evidence="2">
    <location>
        <begin position="80"/>
        <end position="100"/>
    </location>
</feature>
<keyword evidence="2" id="KW-1133">Transmembrane helix</keyword>
<dbReference type="PANTHER" id="PTHR20948">
    <property type="entry name" value="TRANSMEMBRANE PROTEIN 164"/>
    <property type="match status" value="1"/>
</dbReference>
<comment type="caution">
    <text evidence="3">The sequence shown here is derived from an EMBL/GenBank/DDBJ whole genome shotgun (WGS) entry which is preliminary data.</text>
</comment>
<keyword evidence="2" id="KW-0472">Membrane</keyword>